<reference evidence="2 3" key="1">
    <citation type="submission" date="2016-10" db="EMBL/GenBank/DDBJ databases">
        <authorList>
            <person name="de Groot N.N."/>
        </authorList>
    </citation>
    <scope>NUCLEOTIDE SEQUENCE [LARGE SCALE GENOMIC DNA]</scope>
    <source>
        <strain evidence="2 3">DSM 5885</strain>
    </source>
</reference>
<gene>
    <name evidence="2" type="ORF">SAMN05660652_02713</name>
</gene>
<dbReference type="EMBL" id="FNCY01000011">
    <property type="protein sequence ID" value="SDI00601.1"/>
    <property type="molecule type" value="Genomic_DNA"/>
</dbReference>
<dbReference type="PRINTS" id="PR00111">
    <property type="entry name" value="ABHYDROLASE"/>
</dbReference>
<dbReference type="Gene3D" id="3.40.50.1820">
    <property type="entry name" value="alpha/beta hydrolase"/>
    <property type="match status" value="1"/>
</dbReference>
<protein>
    <submittedName>
        <fullName evidence="2">Pimeloyl-ACP methyl ester carboxylesterase</fullName>
    </submittedName>
</protein>
<evidence type="ECO:0000313" key="2">
    <source>
        <dbReference type="EMBL" id="SDI00601.1"/>
    </source>
</evidence>
<evidence type="ECO:0000313" key="3">
    <source>
        <dbReference type="Proteomes" id="UP000198607"/>
    </source>
</evidence>
<dbReference type="PANTHER" id="PTHR43433">
    <property type="entry name" value="HYDROLASE, ALPHA/BETA FOLD FAMILY PROTEIN"/>
    <property type="match status" value="1"/>
</dbReference>
<dbReference type="Pfam" id="PF00561">
    <property type="entry name" value="Abhydrolase_1"/>
    <property type="match status" value="1"/>
</dbReference>
<keyword evidence="3" id="KW-1185">Reference proteome</keyword>
<dbReference type="OrthoDB" id="8957634at2"/>
<name>A0A1G8H245_9RHOO</name>
<dbReference type="InterPro" id="IPR050471">
    <property type="entry name" value="AB_hydrolase"/>
</dbReference>
<dbReference type="Proteomes" id="UP000198607">
    <property type="component" value="Unassembled WGS sequence"/>
</dbReference>
<accession>A0A1G8H245</accession>
<dbReference type="SUPFAM" id="SSF53474">
    <property type="entry name" value="alpha/beta-Hydrolases"/>
    <property type="match status" value="1"/>
</dbReference>
<evidence type="ECO:0000259" key="1">
    <source>
        <dbReference type="Pfam" id="PF00561"/>
    </source>
</evidence>
<dbReference type="PANTHER" id="PTHR43433:SF5">
    <property type="entry name" value="AB HYDROLASE-1 DOMAIN-CONTAINING PROTEIN"/>
    <property type="match status" value="1"/>
</dbReference>
<dbReference type="InterPro" id="IPR000073">
    <property type="entry name" value="AB_hydrolase_1"/>
</dbReference>
<dbReference type="RefSeq" id="WP_091938451.1">
    <property type="nucleotide sequence ID" value="NZ_FNCY01000011.1"/>
</dbReference>
<feature type="domain" description="AB hydrolase-1" evidence="1">
    <location>
        <begin position="33"/>
        <end position="262"/>
    </location>
</feature>
<organism evidence="2 3">
    <name type="scientific">Propionivibrio dicarboxylicus</name>
    <dbReference type="NCBI Taxonomy" id="83767"/>
    <lineage>
        <taxon>Bacteria</taxon>
        <taxon>Pseudomonadati</taxon>
        <taxon>Pseudomonadota</taxon>
        <taxon>Betaproteobacteria</taxon>
        <taxon>Rhodocyclales</taxon>
        <taxon>Rhodocyclaceae</taxon>
        <taxon>Propionivibrio</taxon>
    </lineage>
</organism>
<dbReference type="InterPro" id="IPR029058">
    <property type="entry name" value="AB_hydrolase_fold"/>
</dbReference>
<sequence length="279" mass="30091">MSSLTWKDVPTRTIDVGGVPFVYRELGPSSGVPLIFLHHLMAVLDDWDPRVIEGIAAQRRVIAFDNRGVGASGGLVPNTVEEMGRDAIAFIRALGYEKVDLFGFSLGGGVAQMVALQAPDLVRRMILAGTGPKGGGGVGEVTKVAVLAYIKAALTWSDARNFLFFPRTPDGKRAAREYFAALKERTRDRDRGISMQARRAQLEAIKTAGRSAPDDLSVITQPVLVANGDCDLMVASSLSADMARRLPNARLTIYPNSGHGGVFQYHQAFVPAVLDFLAH</sequence>
<dbReference type="AlphaFoldDB" id="A0A1G8H245"/>
<dbReference type="STRING" id="83767.SAMN05660652_02713"/>
<proteinExistence type="predicted"/>